<proteinExistence type="predicted"/>
<evidence type="ECO:0000259" key="2">
    <source>
        <dbReference type="Pfam" id="PF03732"/>
    </source>
</evidence>
<organism evidence="3">
    <name type="scientific">Sesamum latifolium</name>
    <dbReference type="NCBI Taxonomy" id="2727402"/>
    <lineage>
        <taxon>Eukaryota</taxon>
        <taxon>Viridiplantae</taxon>
        <taxon>Streptophyta</taxon>
        <taxon>Embryophyta</taxon>
        <taxon>Tracheophyta</taxon>
        <taxon>Spermatophyta</taxon>
        <taxon>Magnoliopsida</taxon>
        <taxon>eudicotyledons</taxon>
        <taxon>Gunneridae</taxon>
        <taxon>Pentapetalae</taxon>
        <taxon>asterids</taxon>
        <taxon>lamiids</taxon>
        <taxon>Lamiales</taxon>
        <taxon>Pedaliaceae</taxon>
        <taxon>Sesamum</taxon>
    </lineage>
</organism>
<dbReference type="AlphaFoldDB" id="A0AAW2WS84"/>
<evidence type="ECO:0000256" key="1">
    <source>
        <dbReference type="SAM" id="MobiDB-lite"/>
    </source>
</evidence>
<dbReference type="PANTHER" id="PTHR33223:SF10">
    <property type="entry name" value="AMINOTRANSFERASE-LIKE PLANT MOBILE DOMAIN-CONTAINING PROTEIN"/>
    <property type="match status" value="1"/>
</dbReference>
<sequence>MDTINSPLRGSQASGAGHSYQMERGGTPTIQGVDEQVPIGLQQDRSIPADFVGKEAARHQPPDLWQSMKKEMVELHQQVAKETLPAERAIPFSEHIMIEEFPAHFRAPSHLPAYDGTTDSAGHIRKFDNAALLHMYTDSNKCCVILTTLTSSAQQWFDQLPVGSVKSFAEFSSLFQHQFASSKKYRKSTISLFGIKHERKKLEDLCPTLQHSYLGVPTRHQKVLVNAFPQGLRGGPLFESLAKKPAVDFLDVLARAEKYMNLEDT</sequence>
<reference evidence="3" key="2">
    <citation type="journal article" date="2024" name="Plant">
        <title>Genomic evolution and insights into agronomic trait innovations of Sesamum species.</title>
        <authorList>
            <person name="Miao H."/>
            <person name="Wang L."/>
            <person name="Qu L."/>
            <person name="Liu H."/>
            <person name="Sun Y."/>
            <person name="Le M."/>
            <person name="Wang Q."/>
            <person name="Wei S."/>
            <person name="Zheng Y."/>
            <person name="Lin W."/>
            <person name="Duan Y."/>
            <person name="Cao H."/>
            <person name="Xiong S."/>
            <person name="Wang X."/>
            <person name="Wei L."/>
            <person name="Li C."/>
            <person name="Ma Q."/>
            <person name="Ju M."/>
            <person name="Zhao R."/>
            <person name="Li G."/>
            <person name="Mu C."/>
            <person name="Tian Q."/>
            <person name="Mei H."/>
            <person name="Zhang T."/>
            <person name="Gao T."/>
            <person name="Zhang H."/>
        </authorList>
    </citation>
    <scope>NUCLEOTIDE SEQUENCE</scope>
    <source>
        <strain evidence="3">KEN1</strain>
    </source>
</reference>
<feature type="region of interest" description="Disordered" evidence="1">
    <location>
        <begin position="1"/>
        <end position="32"/>
    </location>
</feature>
<dbReference type="InterPro" id="IPR005162">
    <property type="entry name" value="Retrotrans_gag_dom"/>
</dbReference>
<dbReference type="Pfam" id="PF03732">
    <property type="entry name" value="Retrotrans_gag"/>
    <property type="match status" value="1"/>
</dbReference>
<reference evidence="3" key="1">
    <citation type="submission" date="2020-06" db="EMBL/GenBank/DDBJ databases">
        <authorList>
            <person name="Li T."/>
            <person name="Hu X."/>
            <person name="Zhang T."/>
            <person name="Song X."/>
            <person name="Zhang H."/>
            <person name="Dai N."/>
            <person name="Sheng W."/>
            <person name="Hou X."/>
            <person name="Wei L."/>
        </authorList>
    </citation>
    <scope>NUCLEOTIDE SEQUENCE</scope>
    <source>
        <strain evidence="3">KEN1</strain>
        <tissue evidence="3">Leaf</tissue>
    </source>
</reference>
<protein>
    <recommendedName>
        <fullName evidence="2">Retrotransposon gag domain-containing protein</fullName>
    </recommendedName>
</protein>
<comment type="caution">
    <text evidence="3">The sequence shown here is derived from an EMBL/GenBank/DDBJ whole genome shotgun (WGS) entry which is preliminary data.</text>
</comment>
<name>A0AAW2WS84_9LAMI</name>
<dbReference type="PANTHER" id="PTHR33223">
    <property type="entry name" value="CCHC-TYPE DOMAIN-CONTAINING PROTEIN"/>
    <property type="match status" value="1"/>
</dbReference>
<feature type="domain" description="Retrotransposon gag" evidence="2">
    <location>
        <begin position="146"/>
        <end position="233"/>
    </location>
</feature>
<feature type="compositionally biased region" description="Polar residues" evidence="1">
    <location>
        <begin position="1"/>
        <end position="14"/>
    </location>
</feature>
<dbReference type="EMBL" id="JACGWN010000007">
    <property type="protein sequence ID" value="KAL0444520.1"/>
    <property type="molecule type" value="Genomic_DNA"/>
</dbReference>
<gene>
    <name evidence="3" type="ORF">Slati_2174700</name>
</gene>
<evidence type="ECO:0000313" key="3">
    <source>
        <dbReference type="EMBL" id="KAL0444520.1"/>
    </source>
</evidence>
<accession>A0AAW2WS84</accession>